<keyword evidence="1" id="KW-1133">Transmembrane helix</keyword>
<proteinExistence type="predicted"/>
<sequence>MINIKKGEGMKDKFNLVLLAILGIFAFILFFGFVLSNIDPDNKLEAYTLAISFVGIFATFGGAYLGAKISGENASQIAKKERIISSVMNNLEFNKGILNDFDFIIANDLKEIIEMNNLKDIDSLIVFYIKLTRVKNNLESIIKSGKQKGVFSLIMFDYENLKMYLDSLLKIVKNEYDKAFSLVGKSIGLKEVDELVEFSDQNYIRFEEQGNGRFVITKISGREKNESVDMEKLNLMYKRSDINTEIIFKNIHKVRNTWEEFTFKDVRDINSFINYYYKI</sequence>
<protein>
    <submittedName>
        <fullName evidence="2">Uncharacterized protein</fullName>
    </submittedName>
</protein>
<name>A0A1S6QLA4_MAMSC</name>
<keyword evidence="1" id="KW-0472">Membrane</keyword>
<accession>A0A1S6QLA4</accession>
<feature type="transmembrane region" description="Helical" evidence="1">
    <location>
        <begin position="47"/>
        <end position="67"/>
    </location>
</feature>
<evidence type="ECO:0000313" key="2">
    <source>
        <dbReference type="EMBL" id="AQW34585.1"/>
    </source>
</evidence>
<reference evidence="2" key="1">
    <citation type="submission" date="2016-10" db="EMBL/GenBank/DDBJ databases">
        <title>OptrA gene in florfenicol resistant Staphylococci swine origin.</title>
        <authorList>
            <person name="Li D."/>
            <person name="Fan R."/>
            <person name="Wu C."/>
            <person name="Schwarz S."/>
            <person name="Wang Y."/>
        </authorList>
    </citation>
    <scope>NUCLEOTIDE SEQUENCE</scope>
    <source>
        <strain evidence="2">Wo35-20</strain>
    </source>
</reference>
<organism evidence="2">
    <name type="scientific">Mammaliicoccus sciuri</name>
    <name type="common">Staphylococcus sciuri</name>
    <dbReference type="NCBI Taxonomy" id="1296"/>
    <lineage>
        <taxon>Bacteria</taxon>
        <taxon>Bacillati</taxon>
        <taxon>Bacillota</taxon>
        <taxon>Bacilli</taxon>
        <taxon>Bacillales</taxon>
        <taxon>Staphylococcaceae</taxon>
        <taxon>Mammaliicoccus</taxon>
    </lineage>
</organism>
<keyword evidence="1" id="KW-0812">Transmembrane</keyword>
<dbReference type="AlphaFoldDB" id="A0A1S6QLA4"/>
<dbReference type="EMBL" id="KX982166">
    <property type="protein sequence ID" value="AQW34585.1"/>
    <property type="molecule type" value="Genomic_DNA"/>
</dbReference>
<feature type="transmembrane region" description="Helical" evidence="1">
    <location>
        <begin position="14"/>
        <end position="35"/>
    </location>
</feature>
<evidence type="ECO:0000256" key="1">
    <source>
        <dbReference type="SAM" id="Phobius"/>
    </source>
</evidence>